<protein>
    <recommendedName>
        <fullName evidence="4">Terminase small subunit</fullName>
    </recommendedName>
</protein>
<dbReference type="EMBL" id="BAAAPF010000003">
    <property type="protein sequence ID" value="GAA2108124.1"/>
    <property type="molecule type" value="Genomic_DNA"/>
</dbReference>
<gene>
    <name evidence="2" type="ORF">GCM10009802_03760</name>
</gene>
<reference evidence="2 3" key="1">
    <citation type="journal article" date="2019" name="Int. J. Syst. Evol. Microbiol.">
        <title>The Global Catalogue of Microorganisms (GCM) 10K type strain sequencing project: providing services to taxonomists for standard genome sequencing and annotation.</title>
        <authorList>
            <consortium name="The Broad Institute Genomics Platform"/>
            <consortium name="The Broad Institute Genome Sequencing Center for Infectious Disease"/>
            <person name="Wu L."/>
            <person name="Ma J."/>
        </authorList>
    </citation>
    <scope>NUCLEOTIDE SEQUENCE [LARGE SCALE GENOMIC DNA]</scope>
    <source>
        <strain evidence="2 3">JCM 15481</strain>
    </source>
</reference>
<dbReference type="RefSeq" id="WP_344287153.1">
    <property type="nucleotide sequence ID" value="NZ_BAAAPF010000003.1"/>
</dbReference>
<dbReference type="InterPro" id="IPR057972">
    <property type="entry name" value="Terminase_7"/>
</dbReference>
<dbReference type="Pfam" id="PF25673">
    <property type="entry name" value="Terminase_7"/>
    <property type="match status" value="1"/>
</dbReference>
<evidence type="ECO:0000313" key="2">
    <source>
        <dbReference type="EMBL" id="GAA2108124.1"/>
    </source>
</evidence>
<evidence type="ECO:0008006" key="4">
    <source>
        <dbReference type="Google" id="ProtNLM"/>
    </source>
</evidence>
<comment type="caution">
    <text evidence="2">The sequence shown here is derived from an EMBL/GenBank/DDBJ whole genome shotgun (WGS) entry which is preliminary data.</text>
</comment>
<organism evidence="2 3">
    <name type="scientific">Streptomyces synnematoformans</name>
    <dbReference type="NCBI Taxonomy" id="415721"/>
    <lineage>
        <taxon>Bacteria</taxon>
        <taxon>Bacillati</taxon>
        <taxon>Actinomycetota</taxon>
        <taxon>Actinomycetes</taxon>
        <taxon>Kitasatosporales</taxon>
        <taxon>Streptomycetaceae</taxon>
        <taxon>Streptomyces</taxon>
    </lineage>
</organism>
<dbReference type="Proteomes" id="UP001500443">
    <property type="component" value="Unassembled WGS sequence"/>
</dbReference>
<keyword evidence="3" id="KW-1185">Reference proteome</keyword>
<sequence length="144" mass="16088">MAGNGPPPAENKRRRNKDTHAEGVVTVPADAVVEAPELPNAGLYSPQTLVWYDTWCQAPQASLFTVTDWQRLHMLAALVNDFWENPRKDLLAEIRLNESLLGATHTDRLKARVRIEQPKPEPAAPPEGVADFKAARRRRMNDAS</sequence>
<feature type="region of interest" description="Disordered" evidence="1">
    <location>
        <begin position="1"/>
        <end position="23"/>
    </location>
</feature>
<proteinExistence type="predicted"/>
<name>A0ABN2XAD9_9ACTN</name>
<accession>A0ABN2XAD9</accession>
<feature type="region of interest" description="Disordered" evidence="1">
    <location>
        <begin position="115"/>
        <end position="144"/>
    </location>
</feature>
<feature type="compositionally biased region" description="Basic residues" evidence="1">
    <location>
        <begin position="135"/>
        <end position="144"/>
    </location>
</feature>
<evidence type="ECO:0000256" key="1">
    <source>
        <dbReference type="SAM" id="MobiDB-lite"/>
    </source>
</evidence>
<evidence type="ECO:0000313" key="3">
    <source>
        <dbReference type="Proteomes" id="UP001500443"/>
    </source>
</evidence>